<gene>
    <name evidence="2" type="ORF">UV42_C0020G0010</name>
</gene>
<dbReference type="GO" id="GO:0016780">
    <property type="term" value="F:phosphotransferase activity, for other substituted phosphate groups"/>
    <property type="evidence" value="ECO:0007669"/>
    <property type="project" value="InterPro"/>
</dbReference>
<dbReference type="Pfam" id="PF01066">
    <property type="entry name" value="CDP-OH_P_transf"/>
    <property type="match status" value="1"/>
</dbReference>
<keyword evidence="1" id="KW-0812">Transmembrane</keyword>
<keyword evidence="1" id="KW-0472">Membrane</keyword>
<evidence type="ECO:0000313" key="3">
    <source>
        <dbReference type="Proteomes" id="UP000033867"/>
    </source>
</evidence>
<dbReference type="Gene3D" id="1.20.120.1760">
    <property type="match status" value="1"/>
</dbReference>
<sequence>MNENTPFGGDKKVGASILAKPEKAFINWAIPKIPSWTNSRMLTLMTLVWSAGIILTGYLASVESFGVLWIISVCIFLQWLTDSLDGSLGRHRNEGWVKWGYYMDHFLDYIFLCSILIAYSLILPDNFKYLLFFLLVVLGAFMVNSFLAFAATNTFRIVYLGIGPTEIRIVFIIINTLLAFFGKTYMAPALPWILGASIIGLMVVIYRTQKEIATLDIQTKNS</sequence>
<feature type="transmembrane region" description="Helical" evidence="1">
    <location>
        <begin position="106"/>
        <end position="123"/>
    </location>
</feature>
<feature type="transmembrane region" description="Helical" evidence="1">
    <location>
        <begin position="187"/>
        <end position="206"/>
    </location>
</feature>
<dbReference type="InterPro" id="IPR043130">
    <property type="entry name" value="CDP-OH_PTrfase_TM_dom"/>
</dbReference>
<dbReference type="GO" id="GO:0008654">
    <property type="term" value="P:phospholipid biosynthetic process"/>
    <property type="evidence" value="ECO:0007669"/>
    <property type="project" value="InterPro"/>
</dbReference>
<proteinExistence type="predicted"/>
<protein>
    <submittedName>
        <fullName evidence="2">Phosphatidylglycerophosphate synthase</fullName>
    </submittedName>
</protein>
<dbReference type="AlphaFoldDB" id="A0A0G1EAY3"/>
<dbReference type="GO" id="GO:0016020">
    <property type="term" value="C:membrane"/>
    <property type="evidence" value="ECO:0007669"/>
    <property type="project" value="InterPro"/>
</dbReference>
<evidence type="ECO:0000256" key="1">
    <source>
        <dbReference type="SAM" id="Phobius"/>
    </source>
</evidence>
<feature type="transmembrane region" description="Helical" evidence="1">
    <location>
        <begin position="41"/>
        <end position="60"/>
    </location>
</feature>
<comment type="caution">
    <text evidence="2">The sequence shown here is derived from an EMBL/GenBank/DDBJ whole genome shotgun (WGS) entry which is preliminary data.</text>
</comment>
<feature type="transmembrane region" description="Helical" evidence="1">
    <location>
        <begin position="129"/>
        <end position="150"/>
    </location>
</feature>
<organism evidence="2 3">
    <name type="scientific">Candidatus Magasanikbacteria bacterium GW2011_GWE2_42_7</name>
    <dbReference type="NCBI Taxonomy" id="1619052"/>
    <lineage>
        <taxon>Bacteria</taxon>
        <taxon>Candidatus Magasanikiibacteriota</taxon>
    </lineage>
</organism>
<accession>A0A0G1EAY3</accession>
<feature type="transmembrane region" description="Helical" evidence="1">
    <location>
        <begin position="66"/>
        <end position="85"/>
    </location>
</feature>
<name>A0A0G1EAY3_9BACT</name>
<dbReference type="EMBL" id="LCEK01000020">
    <property type="protein sequence ID" value="KKS71748.1"/>
    <property type="molecule type" value="Genomic_DNA"/>
</dbReference>
<keyword evidence="1" id="KW-1133">Transmembrane helix</keyword>
<dbReference type="Proteomes" id="UP000033867">
    <property type="component" value="Unassembled WGS sequence"/>
</dbReference>
<evidence type="ECO:0000313" key="2">
    <source>
        <dbReference type="EMBL" id="KKS71748.1"/>
    </source>
</evidence>
<dbReference type="InterPro" id="IPR000462">
    <property type="entry name" value="CDP-OH_P_trans"/>
</dbReference>
<reference evidence="2 3" key="1">
    <citation type="journal article" date="2015" name="Nature">
        <title>rRNA introns, odd ribosomes, and small enigmatic genomes across a large radiation of phyla.</title>
        <authorList>
            <person name="Brown C.T."/>
            <person name="Hug L.A."/>
            <person name="Thomas B.C."/>
            <person name="Sharon I."/>
            <person name="Castelle C.J."/>
            <person name="Singh A."/>
            <person name="Wilkins M.J."/>
            <person name="Williams K.H."/>
            <person name="Banfield J.F."/>
        </authorList>
    </citation>
    <scope>NUCLEOTIDE SEQUENCE [LARGE SCALE GENOMIC DNA]</scope>
</reference>